<reference evidence="1 2" key="1">
    <citation type="submission" date="2021-07" db="EMBL/GenBank/DDBJ databases">
        <title>Paraburkholderia edwinii protects Aspergillus sp. from phenazines by acting as a toxin sponge.</title>
        <authorList>
            <person name="Dahlstrom K.M."/>
            <person name="Newman D.K."/>
        </authorList>
    </citation>
    <scope>NUCLEOTIDE SEQUENCE [LARGE SCALE GENOMIC DNA]</scope>
    <source>
        <strain evidence="1 2">Pe01</strain>
    </source>
</reference>
<dbReference type="Gene3D" id="3.30.420.10">
    <property type="entry name" value="Ribonuclease H-like superfamily/Ribonuclease H"/>
    <property type="match status" value="1"/>
</dbReference>
<dbReference type="InterPro" id="IPR012337">
    <property type="entry name" value="RNaseH-like_sf"/>
</dbReference>
<dbReference type="InterPro" id="IPR036397">
    <property type="entry name" value="RNaseH_sf"/>
</dbReference>
<name>A0ABX8UPE0_9BURK</name>
<dbReference type="EMBL" id="CP080095">
    <property type="protein sequence ID" value="QYD70859.1"/>
    <property type="molecule type" value="Genomic_DNA"/>
</dbReference>
<proteinExistence type="predicted"/>
<dbReference type="SUPFAM" id="SSF53098">
    <property type="entry name" value="Ribonuclease H-like"/>
    <property type="match status" value="1"/>
</dbReference>
<dbReference type="Proteomes" id="UP000826462">
    <property type="component" value="Chromosome 1"/>
</dbReference>
<gene>
    <name evidence="1" type="ORF">KZJ38_07310</name>
</gene>
<evidence type="ECO:0000313" key="1">
    <source>
        <dbReference type="EMBL" id="QYD70859.1"/>
    </source>
</evidence>
<organism evidence="1 2">
    <name type="scientific">Paraburkholderia edwinii</name>
    <dbReference type="NCBI Taxonomy" id="2861782"/>
    <lineage>
        <taxon>Bacteria</taxon>
        <taxon>Pseudomonadati</taxon>
        <taxon>Pseudomonadota</taxon>
        <taxon>Betaproteobacteria</taxon>
        <taxon>Burkholderiales</taxon>
        <taxon>Burkholderiaceae</taxon>
        <taxon>Paraburkholderia</taxon>
    </lineage>
</organism>
<keyword evidence="2" id="KW-1185">Reference proteome</keyword>
<protein>
    <submittedName>
        <fullName evidence="1">3'-5' exoribonuclease</fullName>
    </submittedName>
</protein>
<sequence>MTVRFFLDTEFTHFIDLQLISIGIVGEDGSDFYGELSDYNRAACSEFVRAAVLPQLGQFPGRAMAFAQLSREVVTWLSRIPVESGPILCYDYADDFALLCDLIDGPLLDGWAHENIRARLDYERQEAYFREYGGRHHALYDARANAFAFRGEANG</sequence>
<evidence type="ECO:0000313" key="2">
    <source>
        <dbReference type="Proteomes" id="UP000826462"/>
    </source>
</evidence>
<accession>A0ABX8UPE0</accession>